<name>A0A9P5H8L3_9HYPO</name>
<feature type="compositionally biased region" description="Polar residues" evidence="1">
    <location>
        <begin position="12"/>
        <end position="21"/>
    </location>
</feature>
<sequence length="142" mass="14948">MLAATGAHQERTSTGSDTGGVQTRVAPSAAAHQSGTSPTTSPPRPVQDRRRAETSTETIITAHTPAPTPTPTASGRSSEAQSTTISTFAAPGIFSTRLRDSIHLPPAIPSSKPAQQYKRSLATRAWQMAVVTIVFQLHHPSL</sequence>
<evidence type="ECO:0000313" key="2">
    <source>
        <dbReference type="EMBL" id="KAF7550552.1"/>
    </source>
</evidence>
<accession>A0A9P5H8L3</accession>
<comment type="caution">
    <text evidence="2">The sequence shown here is derived from an EMBL/GenBank/DDBJ whole genome shotgun (WGS) entry which is preliminary data.</text>
</comment>
<feature type="compositionally biased region" description="Low complexity" evidence="1">
    <location>
        <begin position="56"/>
        <end position="65"/>
    </location>
</feature>
<protein>
    <submittedName>
        <fullName evidence="2">Uncharacterized protein</fullName>
    </submittedName>
</protein>
<evidence type="ECO:0000313" key="3">
    <source>
        <dbReference type="Proteomes" id="UP000722485"/>
    </source>
</evidence>
<feature type="compositionally biased region" description="Polar residues" evidence="1">
    <location>
        <begin position="74"/>
        <end position="87"/>
    </location>
</feature>
<feature type="region of interest" description="Disordered" evidence="1">
    <location>
        <begin position="1"/>
        <end position="90"/>
    </location>
</feature>
<dbReference type="AlphaFoldDB" id="A0A9P5H8L3"/>
<keyword evidence="3" id="KW-1185">Reference proteome</keyword>
<dbReference type="Proteomes" id="UP000722485">
    <property type="component" value="Unassembled WGS sequence"/>
</dbReference>
<organism evidence="2 3">
    <name type="scientific">Cylindrodendrum hubeiense</name>
    <dbReference type="NCBI Taxonomy" id="595255"/>
    <lineage>
        <taxon>Eukaryota</taxon>
        <taxon>Fungi</taxon>
        <taxon>Dikarya</taxon>
        <taxon>Ascomycota</taxon>
        <taxon>Pezizomycotina</taxon>
        <taxon>Sordariomycetes</taxon>
        <taxon>Hypocreomycetidae</taxon>
        <taxon>Hypocreales</taxon>
        <taxon>Nectriaceae</taxon>
        <taxon>Cylindrodendrum</taxon>
    </lineage>
</organism>
<gene>
    <name evidence="2" type="ORF">G7Z17_g5644</name>
</gene>
<evidence type="ECO:0000256" key="1">
    <source>
        <dbReference type="SAM" id="MobiDB-lite"/>
    </source>
</evidence>
<proteinExistence type="predicted"/>
<dbReference type="EMBL" id="JAANBB010000096">
    <property type="protein sequence ID" value="KAF7550552.1"/>
    <property type="molecule type" value="Genomic_DNA"/>
</dbReference>
<reference evidence="2" key="1">
    <citation type="submission" date="2020-03" db="EMBL/GenBank/DDBJ databases">
        <title>Draft Genome Sequence of Cylindrodendrum hubeiense.</title>
        <authorList>
            <person name="Buettner E."/>
            <person name="Kellner H."/>
        </authorList>
    </citation>
    <scope>NUCLEOTIDE SEQUENCE</scope>
    <source>
        <strain evidence="2">IHI 201604</strain>
    </source>
</reference>